<protein>
    <submittedName>
        <fullName evidence="3">Mammalian cell entry protein</fullName>
    </submittedName>
</protein>
<dbReference type="EMBL" id="JABRWJ010000004">
    <property type="protein sequence ID" value="NRF68364.1"/>
    <property type="molecule type" value="Genomic_DNA"/>
</dbReference>
<feature type="transmembrane region" description="Helical" evidence="2">
    <location>
        <begin position="45"/>
        <end position="65"/>
    </location>
</feature>
<evidence type="ECO:0000313" key="3">
    <source>
        <dbReference type="EMBL" id="NRF68364.1"/>
    </source>
</evidence>
<feature type="region of interest" description="Disordered" evidence="1">
    <location>
        <begin position="1"/>
        <end position="33"/>
    </location>
</feature>
<dbReference type="RefSeq" id="WP_173123939.1">
    <property type="nucleotide sequence ID" value="NZ_JABRWJ010000004.1"/>
</dbReference>
<keyword evidence="2" id="KW-1133">Transmembrane helix</keyword>
<evidence type="ECO:0000313" key="4">
    <source>
        <dbReference type="Proteomes" id="UP000737171"/>
    </source>
</evidence>
<dbReference type="PANTHER" id="PTHR33371">
    <property type="entry name" value="INTERMEMBRANE PHOSPHOLIPID TRANSPORT SYSTEM BINDING PROTEIN MLAD-RELATED"/>
    <property type="match status" value="1"/>
</dbReference>
<organism evidence="3 4">
    <name type="scientific">Pseudaquabacterium terrae</name>
    <dbReference type="NCBI Taxonomy" id="2732868"/>
    <lineage>
        <taxon>Bacteria</taxon>
        <taxon>Pseudomonadati</taxon>
        <taxon>Pseudomonadota</taxon>
        <taxon>Betaproteobacteria</taxon>
        <taxon>Burkholderiales</taxon>
        <taxon>Sphaerotilaceae</taxon>
        <taxon>Pseudaquabacterium</taxon>
    </lineage>
</organism>
<evidence type="ECO:0000256" key="1">
    <source>
        <dbReference type="SAM" id="MobiDB-lite"/>
    </source>
</evidence>
<keyword evidence="2" id="KW-0812">Transmembrane</keyword>
<reference evidence="3 4" key="1">
    <citation type="submission" date="2020-05" db="EMBL/GenBank/DDBJ databases">
        <title>Aquincola sp. isolate from soil.</title>
        <authorList>
            <person name="Han J."/>
            <person name="Kim D.-U."/>
        </authorList>
    </citation>
    <scope>NUCLEOTIDE SEQUENCE [LARGE SCALE GENOMIC DNA]</scope>
    <source>
        <strain evidence="3 4">S2</strain>
    </source>
</reference>
<accession>A0ABX2EIF9</accession>
<sequence length="345" mass="36407">MEAPPPSPAEAPPPAPVPPAPENAPQSVPLAAEDPPPVANVEVKATALLLLLLALITGTVLYVMAARGAFEPTQELVLVATDSEGVVVGMDLTFSGFPIGRVRRIELATDGNARILVDVPRKDAHWLRTTSVFTLVRGLVGNTAIRAYSGILTDPPLPPGAVRNVLIGDATAEIPQVIASAKELMQNLNRLSASDSALQKSLDSLQTMTARLNAPQGALGALLGNDADAKKLIVTVDRANALLARLDGLTARADQQLFGDDGLARDVRASVRELNQLLGEARSSLKKVDAVLADAQVVAGNAKVATADLGALRAEVESSLRKVEQLVNEVNRRWPFARQTEIKLP</sequence>
<keyword evidence="2" id="KW-0472">Membrane</keyword>
<dbReference type="InterPro" id="IPR052336">
    <property type="entry name" value="MlaD_Phospholipid_Transporter"/>
</dbReference>
<proteinExistence type="predicted"/>
<feature type="compositionally biased region" description="Pro residues" evidence="1">
    <location>
        <begin position="1"/>
        <end position="22"/>
    </location>
</feature>
<comment type="caution">
    <text evidence="3">The sequence shown here is derived from an EMBL/GenBank/DDBJ whole genome shotgun (WGS) entry which is preliminary data.</text>
</comment>
<dbReference type="PANTHER" id="PTHR33371:SF4">
    <property type="entry name" value="INTERMEMBRANE PHOSPHOLIPID TRANSPORT SYSTEM BINDING PROTEIN MLAD"/>
    <property type="match status" value="1"/>
</dbReference>
<keyword evidence="4" id="KW-1185">Reference proteome</keyword>
<evidence type="ECO:0000256" key="2">
    <source>
        <dbReference type="SAM" id="Phobius"/>
    </source>
</evidence>
<name>A0ABX2EIF9_9BURK</name>
<gene>
    <name evidence="3" type="ORF">HLB44_15325</name>
</gene>
<dbReference type="Proteomes" id="UP000737171">
    <property type="component" value="Unassembled WGS sequence"/>
</dbReference>